<accession>A0A0C3CK59</accession>
<keyword evidence="2" id="KW-1185">Reference proteome</keyword>
<evidence type="ECO:0000313" key="1">
    <source>
        <dbReference type="EMBL" id="KIM49095.1"/>
    </source>
</evidence>
<reference evidence="1 2" key="1">
    <citation type="submission" date="2014-04" db="EMBL/GenBank/DDBJ databases">
        <authorList>
            <consortium name="DOE Joint Genome Institute"/>
            <person name="Kuo A."/>
            <person name="Gay G."/>
            <person name="Dore J."/>
            <person name="Kohler A."/>
            <person name="Nagy L.G."/>
            <person name="Floudas D."/>
            <person name="Copeland A."/>
            <person name="Barry K.W."/>
            <person name="Cichocki N."/>
            <person name="Veneault-Fourrey C."/>
            <person name="LaButti K."/>
            <person name="Lindquist E.A."/>
            <person name="Lipzen A."/>
            <person name="Lundell T."/>
            <person name="Morin E."/>
            <person name="Murat C."/>
            <person name="Sun H."/>
            <person name="Tunlid A."/>
            <person name="Henrissat B."/>
            <person name="Grigoriev I.V."/>
            <person name="Hibbett D.S."/>
            <person name="Martin F."/>
            <person name="Nordberg H.P."/>
            <person name="Cantor M.N."/>
            <person name="Hua S.X."/>
        </authorList>
    </citation>
    <scope>NUCLEOTIDE SEQUENCE [LARGE SCALE GENOMIC DNA]</scope>
    <source>
        <strain evidence="2">h7</strain>
    </source>
</reference>
<protein>
    <submittedName>
        <fullName evidence="1">Uncharacterized protein</fullName>
    </submittedName>
</protein>
<dbReference type="EMBL" id="KN831768">
    <property type="protein sequence ID" value="KIM49095.1"/>
    <property type="molecule type" value="Genomic_DNA"/>
</dbReference>
<gene>
    <name evidence="1" type="ORF">M413DRAFT_95917</name>
</gene>
<reference evidence="2" key="2">
    <citation type="submission" date="2015-01" db="EMBL/GenBank/DDBJ databases">
        <title>Evolutionary Origins and Diversification of the Mycorrhizal Mutualists.</title>
        <authorList>
            <consortium name="DOE Joint Genome Institute"/>
            <consortium name="Mycorrhizal Genomics Consortium"/>
            <person name="Kohler A."/>
            <person name="Kuo A."/>
            <person name="Nagy L.G."/>
            <person name="Floudas D."/>
            <person name="Copeland A."/>
            <person name="Barry K.W."/>
            <person name="Cichocki N."/>
            <person name="Veneault-Fourrey C."/>
            <person name="LaButti K."/>
            <person name="Lindquist E.A."/>
            <person name="Lipzen A."/>
            <person name="Lundell T."/>
            <person name="Morin E."/>
            <person name="Murat C."/>
            <person name="Riley R."/>
            <person name="Ohm R."/>
            <person name="Sun H."/>
            <person name="Tunlid A."/>
            <person name="Henrissat B."/>
            <person name="Grigoriev I.V."/>
            <person name="Hibbett D.S."/>
            <person name="Martin F."/>
        </authorList>
    </citation>
    <scope>NUCLEOTIDE SEQUENCE [LARGE SCALE GENOMIC DNA]</scope>
    <source>
        <strain evidence="2">h7</strain>
    </source>
</reference>
<proteinExistence type="predicted"/>
<dbReference type="HOGENOM" id="CLU_2346925_0_0_1"/>
<dbReference type="Proteomes" id="UP000053424">
    <property type="component" value="Unassembled WGS sequence"/>
</dbReference>
<organism evidence="1 2">
    <name type="scientific">Hebeloma cylindrosporum</name>
    <dbReference type="NCBI Taxonomy" id="76867"/>
    <lineage>
        <taxon>Eukaryota</taxon>
        <taxon>Fungi</taxon>
        <taxon>Dikarya</taxon>
        <taxon>Basidiomycota</taxon>
        <taxon>Agaricomycotina</taxon>
        <taxon>Agaricomycetes</taxon>
        <taxon>Agaricomycetidae</taxon>
        <taxon>Agaricales</taxon>
        <taxon>Agaricineae</taxon>
        <taxon>Hymenogastraceae</taxon>
        <taxon>Hebeloma</taxon>
    </lineage>
</organism>
<dbReference type="AlphaFoldDB" id="A0A0C3CK59"/>
<evidence type="ECO:0000313" key="2">
    <source>
        <dbReference type="Proteomes" id="UP000053424"/>
    </source>
</evidence>
<sequence length="97" mass="11625">MRFLHSRTCHGEGEPFSVGVDPRVHQCPKEIAPSRIYGGDGLNVELVAESRRLHPRYLTIYYLIQKLRVRHRFHSHRFRLSFSKKLERYRFRCRGSE</sequence>
<name>A0A0C3CK59_HEBCY</name>